<keyword evidence="1" id="KW-0946">Virion</keyword>
<name>A0A221MD39_9BACI</name>
<dbReference type="InterPro" id="IPR020256">
    <property type="entry name" value="Spore_coat_CotJA"/>
</dbReference>
<evidence type="ECO:0000313" key="2">
    <source>
        <dbReference type="Proteomes" id="UP000204391"/>
    </source>
</evidence>
<reference evidence="1 2" key="1">
    <citation type="journal article" date="2003" name="Int. J. Syst. Evol. Microbiol.">
        <title>Virgibacillus carmonensis sp. nov., Virgibacillus necropolis sp. nov. and Virgibacillus picturae sp. nov., three novel species isolated from deteriorated mural paintings, transfer of the species of the genus salibacillus to Virgibacillus, as Virgibacillus marismortui comb. nov. and Virgibacillus salexigens comb. nov., and emended description of the genus Virgibacillus.</title>
        <authorList>
            <person name="Heyrman J."/>
            <person name="Logan N.A."/>
            <person name="Busse H.J."/>
            <person name="Balcaen A."/>
            <person name="Lebbe L."/>
            <person name="Rodriguez-Diaz M."/>
            <person name="Swings J."/>
            <person name="De Vos P."/>
        </authorList>
    </citation>
    <scope>NUCLEOTIDE SEQUENCE [LARGE SCALE GENOMIC DNA]</scope>
    <source>
        <strain evidence="1 2">LMG 19488</strain>
    </source>
</reference>
<gene>
    <name evidence="1" type="ORF">CFK40_10940</name>
</gene>
<dbReference type="OrthoDB" id="2376696at2"/>
<dbReference type="EMBL" id="CP022437">
    <property type="protein sequence ID" value="ASN05489.1"/>
    <property type="molecule type" value="Genomic_DNA"/>
</dbReference>
<dbReference type="AlphaFoldDB" id="A0A221MD39"/>
<evidence type="ECO:0000313" key="1">
    <source>
        <dbReference type="EMBL" id="ASN05489.1"/>
    </source>
</evidence>
<dbReference type="Pfam" id="PF11007">
    <property type="entry name" value="CotJA"/>
    <property type="match status" value="1"/>
</dbReference>
<keyword evidence="1" id="KW-0167">Capsid protein</keyword>
<organism evidence="1 2">
    <name type="scientific">Virgibacillus necropolis</name>
    <dbReference type="NCBI Taxonomy" id="163877"/>
    <lineage>
        <taxon>Bacteria</taxon>
        <taxon>Bacillati</taxon>
        <taxon>Bacillota</taxon>
        <taxon>Bacilli</taxon>
        <taxon>Bacillales</taxon>
        <taxon>Bacillaceae</taxon>
        <taxon>Virgibacillus</taxon>
    </lineage>
</organism>
<sequence>MKEICEFTQFKYWEPYISPYDPCPPIKVKNYPTPPQLYITFQPKGLPQYDQETALFRGTLWPALDSPYPDPHFGKRGDANE</sequence>
<accession>A0A221MD39</accession>
<protein>
    <submittedName>
        <fullName evidence="1">Spore coat protein CotJA</fullName>
    </submittedName>
</protein>
<dbReference type="Proteomes" id="UP000204391">
    <property type="component" value="Chromosome"/>
</dbReference>
<proteinExistence type="predicted"/>
<dbReference type="RefSeq" id="WP_089532338.1">
    <property type="nucleotide sequence ID" value="NZ_CP022437.1"/>
</dbReference>
<keyword evidence="2" id="KW-1185">Reference proteome</keyword>
<dbReference type="KEGG" id="vne:CFK40_10940"/>